<dbReference type="Gramene" id="HORVU.MOREX.r2.6HG0457110.1">
    <property type="protein sequence ID" value="HORVU.MOREX.r2.6HG0457110.1"/>
    <property type="gene ID" value="HORVU.MOREX.r2.6HG0457110"/>
</dbReference>
<keyword evidence="10" id="KW-1185">Reference proteome</keyword>
<dbReference type="GO" id="GO:0016020">
    <property type="term" value="C:membrane"/>
    <property type="evidence" value="ECO:0007669"/>
    <property type="project" value="UniProtKB-SubCell"/>
</dbReference>
<dbReference type="InterPro" id="IPR000742">
    <property type="entry name" value="EGF"/>
</dbReference>
<evidence type="ECO:0000256" key="3">
    <source>
        <dbReference type="ARBA" id="ARBA00022729"/>
    </source>
</evidence>
<dbReference type="GO" id="GO:0005509">
    <property type="term" value="F:calcium ion binding"/>
    <property type="evidence" value="ECO:0007669"/>
    <property type="project" value="InterPro"/>
</dbReference>
<keyword evidence="7" id="KW-0812">Transmembrane</keyword>
<dbReference type="Pfam" id="PF13947">
    <property type="entry name" value="GUB_WAK_bind"/>
    <property type="match status" value="1"/>
</dbReference>
<organism evidence="9 10">
    <name type="scientific">Hordeum vulgare subsp. vulgare</name>
    <name type="common">Domesticated barley</name>
    <dbReference type="NCBI Taxonomy" id="112509"/>
    <lineage>
        <taxon>Eukaryota</taxon>
        <taxon>Viridiplantae</taxon>
        <taxon>Streptophyta</taxon>
        <taxon>Embryophyta</taxon>
        <taxon>Tracheophyta</taxon>
        <taxon>Spermatophyta</taxon>
        <taxon>Magnoliopsida</taxon>
        <taxon>Liliopsida</taxon>
        <taxon>Poales</taxon>
        <taxon>Poaceae</taxon>
        <taxon>BOP clade</taxon>
        <taxon>Pooideae</taxon>
        <taxon>Triticodae</taxon>
        <taxon>Triticeae</taxon>
        <taxon>Hordeinae</taxon>
        <taxon>Hordeum</taxon>
    </lineage>
</organism>
<keyword evidence="3" id="KW-0732">Signal</keyword>
<evidence type="ECO:0000256" key="2">
    <source>
        <dbReference type="ARBA" id="ARBA00022536"/>
    </source>
</evidence>
<dbReference type="Gramene" id="HORVU.MOREX.r3.6HG0550040.1">
    <property type="protein sequence ID" value="HORVU.MOREX.r3.6HG0550040.1"/>
    <property type="gene ID" value="HORVU.MOREX.r3.6HG0550040"/>
</dbReference>
<evidence type="ECO:0000256" key="5">
    <source>
        <dbReference type="ARBA" id="ARBA00023157"/>
    </source>
</evidence>
<reference evidence="10" key="1">
    <citation type="journal article" date="2012" name="Nature">
        <title>A physical, genetic and functional sequence assembly of the barley genome.</title>
        <authorList>
            <consortium name="The International Barley Genome Sequencing Consortium"/>
            <person name="Mayer K.F."/>
            <person name="Waugh R."/>
            <person name="Brown J.W."/>
            <person name="Schulman A."/>
            <person name="Langridge P."/>
            <person name="Platzer M."/>
            <person name="Fincher G.B."/>
            <person name="Muehlbauer G.J."/>
            <person name="Sato K."/>
            <person name="Close T.J."/>
            <person name="Wise R.P."/>
            <person name="Stein N."/>
        </authorList>
    </citation>
    <scope>NUCLEOTIDE SEQUENCE [LARGE SCALE GENOMIC DNA]</scope>
    <source>
        <strain evidence="10">cv. Morex</strain>
    </source>
</reference>
<reference evidence="9" key="2">
    <citation type="submission" date="2020-10" db="EMBL/GenBank/DDBJ databases">
        <authorList>
            <person name="Scholz U."/>
            <person name="Mascher M."/>
            <person name="Fiebig A."/>
        </authorList>
    </citation>
    <scope>NUCLEOTIDE SEQUENCE [LARGE SCALE GENOMIC DNA]</scope>
    <source>
        <strain evidence="9">cv. Morex</strain>
    </source>
</reference>
<evidence type="ECO:0000256" key="7">
    <source>
        <dbReference type="SAM" id="Phobius"/>
    </source>
</evidence>
<comment type="subcellular location">
    <subcellularLocation>
        <location evidence="1">Membrane</location>
        <topology evidence="1">Single-pass membrane protein</topology>
    </subcellularLocation>
</comment>
<dbReference type="InterPro" id="IPR000152">
    <property type="entry name" value="EGF-type_Asp/Asn_hydroxyl_site"/>
</dbReference>
<dbReference type="Proteomes" id="UP000011116">
    <property type="component" value="Chromosome 6H"/>
</dbReference>
<dbReference type="PROSITE" id="PS00010">
    <property type="entry name" value="ASX_HYDROXYL"/>
    <property type="match status" value="1"/>
</dbReference>
<keyword evidence="5" id="KW-1015">Disulfide bond</keyword>
<sequence>MIAGLNLNASLITDKASYTLFLFLIKELCALARPIHHSSSMRPSRAMAQSTFSAVAIASLLLMLASLLSAGGGGGAAADPSPPIGMPDCVTSCGDVEVPYPFGLGADTSCYLPGFNLTCDNTAGSRPRLLLDPDGTLQVVEIDVFPLFHAQHNGAIKLEIDADGNGNGMFSRCLTIDAPYALDSGSELILTGCNVQATVKSGNVTMASCTSLCDDTADEAQPDESGVALRCSGGTGCCRSDIIVPTDYDSSDAGTSKYDVQLTRMGGWNRSTDLEHLPVRVFVADNRWFDNSSTSNDLLQTGRPVAKEAMAAPVRLTWDIVGQPNTSVCKSNHSETTEGTRTGGYVCTCNEGYDGNPYLVDGCKDDNECEWPLELTQCYGECINTEGSFSCRCPLGTTGDHTIPGGCVNTTIATIGKD</sequence>
<dbReference type="AlphaFoldDB" id="A0A8I6XYI1"/>
<dbReference type="InterPro" id="IPR018097">
    <property type="entry name" value="EGF_Ca-bd_CS"/>
</dbReference>
<dbReference type="InterPro" id="IPR001881">
    <property type="entry name" value="EGF-like_Ca-bd_dom"/>
</dbReference>
<dbReference type="InterPro" id="IPR009030">
    <property type="entry name" value="Growth_fac_rcpt_cys_sf"/>
</dbReference>
<evidence type="ECO:0000256" key="4">
    <source>
        <dbReference type="ARBA" id="ARBA00022737"/>
    </source>
</evidence>
<dbReference type="PROSITE" id="PS01187">
    <property type="entry name" value="EGF_CA"/>
    <property type="match status" value="1"/>
</dbReference>
<dbReference type="GO" id="GO:0030247">
    <property type="term" value="F:polysaccharide binding"/>
    <property type="evidence" value="ECO:0007669"/>
    <property type="project" value="InterPro"/>
</dbReference>
<comment type="caution">
    <text evidence="6">Lacks conserved residue(s) required for the propagation of feature annotation.</text>
</comment>
<evidence type="ECO:0000313" key="9">
    <source>
        <dbReference type="EnsemblPlants" id="HORVU.MOREX.r3.6HG0550040.1"/>
    </source>
</evidence>
<evidence type="ECO:0000256" key="6">
    <source>
        <dbReference type="PROSITE-ProRule" id="PRU00076"/>
    </source>
</evidence>
<dbReference type="PROSITE" id="PS50026">
    <property type="entry name" value="EGF_3"/>
    <property type="match status" value="1"/>
</dbReference>
<feature type="domain" description="EGF-like" evidence="8">
    <location>
        <begin position="365"/>
        <end position="403"/>
    </location>
</feature>
<proteinExistence type="predicted"/>
<accession>A0A8I6XYI1</accession>
<dbReference type="CDD" id="cd00054">
    <property type="entry name" value="EGF_CA"/>
    <property type="match status" value="1"/>
</dbReference>
<dbReference type="SMART" id="SM00179">
    <property type="entry name" value="EGF_CA"/>
    <property type="match status" value="1"/>
</dbReference>
<keyword evidence="7" id="KW-1133">Transmembrane helix</keyword>
<protein>
    <recommendedName>
        <fullName evidence="8">EGF-like domain-containing protein</fullName>
    </recommendedName>
</protein>
<keyword evidence="7" id="KW-0472">Membrane</keyword>
<evidence type="ECO:0000256" key="1">
    <source>
        <dbReference type="ARBA" id="ARBA00004167"/>
    </source>
</evidence>
<dbReference type="InterPro" id="IPR025287">
    <property type="entry name" value="WAK_GUB"/>
</dbReference>
<reference evidence="9" key="3">
    <citation type="submission" date="2022-01" db="UniProtKB">
        <authorList>
            <consortium name="EnsemblPlants"/>
        </authorList>
    </citation>
    <scope>IDENTIFICATION</scope>
    <source>
        <strain evidence="9">subsp. vulgare</strain>
    </source>
</reference>
<dbReference type="PANTHER" id="PTHR33491">
    <property type="entry name" value="OSJNBA0016N04.9 PROTEIN"/>
    <property type="match status" value="1"/>
</dbReference>
<evidence type="ECO:0000313" key="10">
    <source>
        <dbReference type="Proteomes" id="UP000011116"/>
    </source>
</evidence>
<dbReference type="Gene3D" id="2.90.20.10">
    <property type="entry name" value="Plasmodium vivax P25 domain"/>
    <property type="match status" value="1"/>
</dbReference>
<name>A0A8I6XYI1_HORVV</name>
<feature type="transmembrane region" description="Helical" evidence="7">
    <location>
        <begin position="47"/>
        <end position="68"/>
    </location>
</feature>
<keyword evidence="2 6" id="KW-0245">EGF-like domain</keyword>
<keyword evidence="4" id="KW-0677">Repeat</keyword>
<dbReference type="OMA" id="CLTIDAP"/>
<dbReference type="EnsemblPlants" id="HORVU.MOREX.r3.6HG0550040.1">
    <property type="protein sequence ID" value="HORVU.MOREX.r3.6HG0550040.1"/>
    <property type="gene ID" value="HORVU.MOREX.r3.6HG0550040"/>
</dbReference>
<evidence type="ECO:0000259" key="8">
    <source>
        <dbReference type="PROSITE" id="PS50026"/>
    </source>
</evidence>
<dbReference type="SUPFAM" id="SSF57184">
    <property type="entry name" value="Growth factor receptor domain"/>
    <property type="match status" value="1"/>
</dbReference>